<accession>A0A7N5KL38</accession>
<reference evidence="4" key="2">
    <citation type="submission" date="2025-08" db="UniProtKB">
        <authorList>
            <consortium name="Ensembl"/>
        </authorList>
    </citation>
    <scope>IDENTIFICATION</scope>
</reference>
<keyword evidence="2" id="KW-1133">Transmembrane helix</keyword>
<evidence type="ECO:0000256" key="1">
    <source>
        <dbReference type="SAM" id="MobiDB-lite"/>
    </source>
</evidence>
<name>A0A7N5KL38_AILME</name>
<dbReference type="SMART" id="SM00409">
    <property type="entry name" value="IG"/>
    <property type="match status" value="1"/>
</dbReference>
<dbReference type="InParanoid" id="A0A7N5KL38"/>
<dbReference type="InterPro" id="IPR036179">
    <property type="entry name" value="Ig-like_dom_sf"/>
</dbReference>
<dbReference type="PANTHER" id="PTHR15193">
    <property type="entry name" value="CD83 ANTIGEN"/>
    <property type="match status" value="1"/>
</dbReference>
<gene>
    <name evidence="4" type="primary">CD83</name>
</gene>
<reference evidence="4" key="3">
    <citation type="submission" date="2025-09" db="UniProtKB">
        <authorList>
            <consortium name="Ensembl"/>
        </authorList>
    </citation>
    <scope>IDENTIFICATION</scope>
</reference>
<sequence>VWVRLGGRRGHPPPGAGPSLPLAGRVSGAPSRAPAPFAKPKRAASRAGGDRRGRSAAAATRTPGARGREVKVACSEAVDLPCTVHLDPQGPYRVFWVKLTERGEERLGVPQEGLQDHRQREDSFEAPGGRLHLKIQNASGCHSGTYRCTVEELDGQRNQSGTVTLKVTGCPKERKEETFQKYRAEIVLLLALVVFYLTLIIFTCVSIFLKNTYCDEKITRGTDPNIFCRQCESFNGGERSSSLNPALAQAPAL</sequence>
<feature type="region of interest" description="Disordered" evidence="1">
    <location>
        <begin position="1"/>
        <end position="68"/>
    </location>
</feature>
<organism evidence="4 5">
    <name type="scientific">Ailuropoda melanoleuca</name>
    <name type="common">Giant panda</name>
    <dbReference type="NCBI Taxonomy" id="9646"/>
    <lineage>
        <taxon>Eukaryota</taxon>
        <taxon>Metazoa</taxon>
        <taxon>Chordata</taxon>
        <taxon>Craniata</taxon>
        <taxon>Vertebrata</taxon>
        <taxon>Euteleostomi</taxon>
        <taxon>Mammalia</taxon>
        <taxon>Eutheria</taxon>
        <taxon>Laurasiatheria</taxon>
        <taxon>Carnivora</taxon>
        <taxon>Caniformia</taxon>
        <taxon>Ursidae</taxon>
        <taxon>Ailuropoda</taxon>
    </lineage>
</organism>
<dbReference type="InterPro" id="IPR003599">
    <property type="entry name" value="Ig_sub"/>
</dbReference>
<proteinExistence type="predicted"/>
<keyword evidence="2" id="KW-0472">Membrane</keyword>
<reference evidence="4 5" key="1">
    <citation type="journal article" date="2010" name="Nature">
        <title>The sequence and de novo assembly of the giant panda genome.</title>
        <authorList>
            <person name="Li R."/>
            <person name="Fan W."/>
            <person name="Tian G."/>
            <person name="Zhu H."/>
            <person name="He L."/>
            <person name="Cai J."/>
            <person name="Huang Q."/>
            <person name="Cai Q."/>
            <person name="Li B."/>
            <person name="Bai Y."/>
            <person name="Zhang Z."/>
            <person name="Zhang Y."/>
            <person name="Wang W."/>
            <person name="Li J."/>
            <person name="Wei F."/>
            <person name="Li H."/>
            <person name="Jian M."/>
            <person name="Li J."/>
            <person name="Zhang Z."/>
            <person name="Nielsen R."/>
            <person name="Li D."/>
            <person name="Gu W."/>
            <person name="Yang Z."/>
            <person name="Xuan Z."/>
            <person name="Ryder O.A."/>
            <person name="Leung F.C."/>
            <person name="Zhou Y."/>
            <person name="Cao J."/>
            <person name="Sun X."/>
            <person name="Fu Y."/>
            <person name="Fang X."/>
            <person name="Guo X."/>
            <person name="Wang B."/>
            <person name="Hou R."/>
            <person name="Shen F."/>
            <person name="Mu B."/>
            <person name="Ni P."/>
            <person name="Lin R."/>
            <person name="Qian W."/>
            <person name="Wang G."/>
            <person name="Yu C."/>
            <person name="Nie W."/>
            <person name="Wang J."/>
            <person name="Wu Z."/>
            <person name="Liang H."/>
            <person name="Min J."/>
            <person name="Wu Q."/>
            <person name="Cheng S."/>
            <person name="Ruan J."/>
            <person name="Wang M."/>
            <person name="Shi Z."/>
            <person name="Wen M."/>
            <person name="Liu B."/>
            <person name="Ren X."/>
            <person name="Zheng H."/>
            <person name="Dong D."/>
            <person name="Cook K."/>
            <person name="Shan G."/>
            <person name="Zhang H."/>
            <person name="Kosiol C."/>
            <person name="Xie X."/>
            <person name="Lu Z."/>
            <person name="Zheng H."/>
            <person name="Li Y."/>
            <person name="Steiner C.C."/>
            <person name="Lam T.T."/>
            <person name="Lin S."/>
            <person name="Zhang Q."/>
            <person name="Li G."/>
            <person name="Tian J."/>
            <person name="Gong T."/>
            <person name="Liu H."/>
            <person name="Zhang D."/>
            <person name="Fang L."/>
            <person name="Ye C."/>
            <person name="Zhang J."/>
            <person name="Hu W."/>
            <person name="Xu A."/>
            <person name="Ren Y."/>
            <person name="Zhang G."/>
            <person name="Bruford M.W."/>
            <person name="Li Q."/>
            <person name="Ma L."/>
            <person name="Guo Y."/>
            <person name="An N."/>
            <person name="Hu Y."/>
            <person name="Zheng Y."/>
            <person name="Shi Y."/>
            <person name="Li Z."/>
            <person name="Liu Q."/>
            <person name="Chen Y."/>
            <person name="Zhao J."/>
            <person name="Qu N."/>
            <person name="Zhao S."/>
            <person name="Tian F."/>
            <person name="Wang X."/>
            <person name="Wang H."/>
            <person name="Xu L."/>
            <person name="Liu X."/>
            <person name="Vinar T."/>
            <person name="Wang Y."/>
            <person name="Lam T.W."/>
            <person name="Yiu S.M."/>
            <person name="Liu S."/>
            <person name="Zhang H."/>
            <person name="Li D."/>
            <person name="Huang Y."/>
            <person name="Wang X."/>
            <person name="Yang G."/>
            <person name="Jiang Z."/>
            <person name="Wang J."/>
            <person name="Qin N."/>
            <person name="Li L."/>
            <person name="Li J."/>
            <person name="Bolund L."/>
            <person name="Kristiansen K."/>
            <person name="Wong G.K."/>
            <person name="Olson M."/>
            <person name="Zhang X."/>
            <person name="Li S."/>
            <person name="Yang H."/>
            <person name="Wang J."/>
            <person name="Wang J."/>
        </authorList>
    </citation>
    <scope>NUCLEOTIDE SEQUENCE [LARGE SCALE GENOMIC DNA]</scope>
</reference>
<evidence type="ECO:0000313" key="4">
    <source>
        <dbReference type="Ensembl" id="ENSAMEP00000041454.1"/>
    </source>
</evidence>
<dbReference type="InterPro" id="IPR013783">
    <property type="entry name" value="Ig-like_fold"/>
</dbReference>
<feature type="compositionally biased region" description="Low complexity" evidence="1">
    <location>
        <begin position="17"/>
        <end position="38"/>
    </location>
</feature>
<dbReference type="Pfam" id="PF07686">
    <property type="entry name" value="V-set"/>
    <property type="match status" value="1"/>
</dbReference>
<evidence type="ECO:0000259" key="3">
    <source>
        <dbReference type="PROSITE" id="PS50835"/>
    </source>
</evidence>
<feature type="compositionally biased region" description="Low complexity" evidence="1">
    <location>
        <begin position="55"/>
        <end position="65"/>
    </location>
</feature>
<dbReference type="Gene3D" id="2.60.40.10">
    <property type="entry name" value="Immunoglobulins"/>
    <property type="match status" value="1"/>
</dbReference>
<evidence type="ECO:0000313" key="5">
    <source>
        <dbReference type="Proteomes" id="UP000008912"/>
    </source>
</evidence>
<dbReference type="Proteomes" id="UP000008912">
    <property type="component" value="Unassembled WGS sequence"/>
</dbReference>
<dbReference type="InterPro" id="IPR007110">
    <property type="entry name" value="Ig-like_dom"/>
</dbReference>
<dbReference type="PANTHER" id="PTHR15193:SF1">
    <property type="entry name" value="CD83 ANTIGEN"/>
    <property type="match status" value="1"/>
</dbReference>
<dbReference type="AlphaFoldDB" id="A0A7N5KL38"/>
<protein>
    <submittedName>
        <fullName evidence="4">CD83 molecule</fullName>
    </submittedName>
</protein>
<dbReference type="PROSITE" id="PS50835">
    <property type="entry name" value="IG_LIKE"/>
    <property type="match status" value="1"/>
</dbReference>
<keyword evidence="2" id="KW-0812">Transmembrane</keyword>
<keyword evidence="5" id="KW-1185">Reference proteome</keyword>
<feature type="transmembrane region" description="Helical" evidence="2">
    <location>
        <begin position="186"/>
        <end position="209"/>
    </location>
</feature>
<dbReference type="InterPro" id="IPR013106">
    <property type="entry name" value="Ig_V-set"/>
</dbReference>
<dbReference type="Ensembl" id="ENSAMET00000025790.1">
    <property type="protein sequence ID" value="ENSAMEP00000041454.1"/>
    <property type="gene ID" value="ENSAMEG00000023997.1"/>
</dbReference>
<dbReference type="SUPFAM" id="SSF48726">
    <property type="entry name" value="Immunoglobulin"/>
    <property type="match status" value="1"/>
</dbReference>
<feature type="compositionally biased region" description="Basic residues" evidence="1">
    <location>
        <begin position="1"/>
        <end position="11"/>
    </location>
</feature>
<dbReference type="GeneTree" id="ENSGT00390000007302"/>
<evidence type="ECO:0000256" key="2">
    <source>
        <dbReference type="SAM" id="Phobius"/>
    </source>
</evidence>
<feature type="domain" description="Ig-like" evidence="3">
    <location>
        <begin position="40"/>
        <end position="164"/>
    </location>
</feature>